<evidence type="ECO:0000259" key="2">
    <source>
        <dbReference type="PROSITE" id="PS50110"/>
    </source>
</evidence>
<organism evidence="4 5">
    <name type="scientific">Patiriisocius marinus</name>
    <dbReference type="NCBI Taxonomy" id="1397112"/>
    <lineage>
        <taxon>Bacteria</taxon>
        <taxon>Pseudomonadati</taxon>
        <taxon>Bacteroidota</taxon>
        <taxon>Flavobacteriia</taxon>
        <taxon>Flavobacteriales</taxon>
        <taxon>Flavobacteriaceae</taxon>
        <taxon>Patiriisocius</taxon>
    </lineage>
</organism>
<dbReference type="Proteomes" id="UP000326509">
    <property type="component" value="Unassembled WGS sequence"/>
</dbReference>
<dbReference type="PROSITE" id="PS50110">
    <property type="entry name" value="RESPONSE_REGULATORY"/>
    <property type="match status" value="1"/>
</dbReference>
<dbReference type="SUPFAM" id="SSF52172">
    <property type="entry name" value="CheY-like"/>
    <property type="match status" value="1"/>
</dbReference>
<dbReference type="Gene3D" id="3.40.50.2300">
    <property type="match status" value="1"/>
</dbReference>
<dbReference type="InterPro" id="IPR007492">
    <property type="entry name" value="LytTR_DNA-bd_dom"/>
</dbReference>
<keyword evidence="5" id="KW-1185">Reference proteome</keyword>
<dbReference type="PANTHER" id="PTHR37299:SF1">
    <property type="entry name" value="STAGE 0 SPORULATION PROTEIN A HOMOLOG"/>
    <property type="match status" value="1"/>
</dbReference>
<name>A0A5J4IPD5_9FLAO</name>
<dbReference type="Gene3D" id="2.40.50.1020">
    <property type="entry name" value="LytTr DNA-binding domain"/>
    <property type="match status" value="1"/>
</dbReference>
<dbReference type="CDD" id="cd17534">
    <property type="entry name" value="REC_DC-like"/>
    <property type="match status" value="1"/>
</dbReference>
<protein>
    <recommendedName>
        <fullName evidence="6">Two component transcriptional regulator, LytTR family</fullName>
    </recommendedName>
</protein>
<dbReference type="InterPro" id="IPR001789">
    <property type="entry name" value="Sig_transdc_resp-reg_receiver"/>
</dbReference>
<accession>A0A5J4IPD5</accession>
<evidence type="ECO:0000256" key="1">
    <source>
        <dbReference type="PROSITE-ProRule" id="PRU00169"/>
    </source>
</evidence>
<feature type="domain" description="Response regulatory" evidence="2">
    <location>
        <begin position="20"/>
        <end position="136"/>
    </location>
</feature>
<dbReference type="GO" id="GO:0003677">
    <property type="term" value="F:DNA binding"/>
    <property type="evidence" value="ECO:0007669"/>
    <property type="project" value="InterPro"/>
</dbReference>
<sequence length="268" mass="30856">MLNIIYLKQIHMADTTPKINIIVVQDEMLQAEDIVNRLKELNYNIIGFTDSAAAALELISLHQHVDILLLDVVLKGATDGIELASIINEKYNIPFIFLTAHADNTIIDRAKKVKPRAYILKPFNDRQVSIAIELTLVNFSKKPLEKELLVKSDFNFSENQVPNRTDGFYLKKNNHFEHVGFLDMLFFRSDVNYTSIYTKSDLFIYSEGLNKIVEQLPKEHFIRVHRSYVVNINVVSGFEGNLLFIGNYKIPVSKKYKEAVFNLFKDVI</sequence>
<evidence type="ECO:0000259" key="3">
    <source>
        <dbReference type="PROSITE" id="PS50930"/>
    </source>
</evidence>
<evidence type="ECO:0008006" key="6">
    <source>
        <dbReference type="Google" id="ProtNLM"/>
    </source>
</evidence>
<reference evidence="4 5" key="1">
    <citation type="submission" date="2019-08" db="EMBL/GenBank/DDBJ databases">
        <title>Draft genome sequence of Ulvibacter marinus type strain NBRC 109484.</title>
        <authorList>
            <person name="Kawano K."/>
            <person name="Ushijima N."/>
            <person name="Kihara M."/>
            <person name="Itoh H."/>
        </authorList>
    </citation>
    <scope>NUCLEOTIDE SEQUENCE [LARGE SCALE GENOMIC DNA]</scope>
    <source>
        <strain evidence="4 5">NBRC 109484</strain>
    </source>
</reference>
<dbReference type="SMART" id="SM00448">
    <property type="entry name" value="REC"/>
    <property type="match status" value="1"/>
</dbReference>
<feature type="domain" description="HTH LytTR-type" evidence="3">
    <location>
        <begin position="168"/>
        <end position="266"/>
    </location>
</feature>
<keyword evidence="1" id="KW-0597">Phosphoprotein</keyword>
<dbReference type="Pfam" id="PF04397">
    <property type="entry name" value="LytTR"/>
    <property type="match status" value="1"/>
</dbReference>
<evidence type="ECO:0000313" key="4">
    <source>
        <dbReference type="EMBL" id="GER59499.1"/>
    </source>
</evidence>
<dbReference type="InterPro" id="IPR046947">
    <property type="entry name" value="LytR-like"/>
</dbReference>
<dbReference type="SMART" id="SM00850">
    <property type="entry name" value="LytTR"/>
    <property type="match status" value="1"/>
</dbReference>
<dbReference type="InterPro" id="IPR011006">
    <property type="entry name" value="CheY-like_superfamily"/>
</dbReference>
<dbReference type="PANTHER" id="PTHR37299">
    <property type="entry name" value="TRANSCRIPTIONAL REGULATOR-RELATED"/>
    <property type="match status" value="1"/>
</dbReference>
<dbReference type="GO" id="GO:0000156">
    <property type="term" value="F:phosphorelay response regulator activity"/>
    <property type="evidence" value="ECO:0007669"/>
    <property type="project" value="InterPro"/>
</dbReference>
<dbReference type="AlphaFoldDB" id="A0A5J4IPD5"/>
<gene>
    <name evidence="4" type="ORF">ULMA_16070</name>
</gene>
<proteinExistence type="predicted"/>
<dbReference type="EMBL" id="BKCG01000003">
    <property type="protein sequence ID" value="GER59499.1"/>
    <property type="molecule type" value="Genomic_DNA"/>
</dbReference>
<evidence type="ECO:0000313" key="5">
    <source>
        <dbReference type="Proteomes" id="UP000326509"/>
    </source>
</evidence>
<dbReference type="Pfam" id="PF00072">
    <property type="entry name" value="Response_reg"/>
    <property type="match status" value="1"/>
</dbReference>
<comment type="caution">
    <text evidence="4">The sequence shown here is derived from an EMBL/GenBank/DDBJ whole genome shotgun (WGS) entry which is preliminary data.</text>
</comment>
<dbReference type="PROSITE" id="PS50930">
    <property type="entry name" value="HTH_LYTTR"/>
    <property type="match status" value="1"/>
</dbReference>
<feature type="modified residue" description="4-aspartylphosphate" evidence="1">
    <location>
        <position position="71"/>
    </location>
</feature>